<keyword evidence="2" id="KW-1185">Reference proteome</keyword>
<dbReference type="Proteomes" id="UP001500665">
    <property type="component" value="Unassembled WGS sequence"/>
</dbReference>
<dbReference type="SUPFAM" id="SSF159245">
    <property type="entry name" value="AttH-like"/>
    <property type="match status" value="1"/>
</dbReference>
<evidence type="ECO:0000313" key="2">
    <source>
        <dbReference type="Proteomes" id="UP001500665"/>
    </source>
</evidence>
<accession>A0ABP4BXB7</accession>
<gene>
    <name evidence="1" type="ORF">GCM10009550_42930</name>
</gene>
<evidence type="ECO:0000313" key="1">
    <source>
        <dbReference type="EMBL" id="GAA0956680.1"/>
    </source>
</evidence>
<organism evidence="1 2">
    <name type="scientific">Actinocorallia libanotica</name>
    <dbReference type="NCBI Taxonomy" id="46162"/>
    <lineage>
        <taxon>Bacteria</taxon>
        <taxon>Bacillati</taxon>
        <taxon>Actinomycetota</taxon>
        <taxon>Actinomycetes</taxon>
        <taxon>Streptosporangiales</taxon>
        <taxon>Thermomonosporaceae</taxon>
        <taxon>Actinocorallia</taxon>
    </lineage>
</organism>
<protein>
    <submittedName>
        <fullName evidence="1">Uncharacterized protein</fullName>
    </submittedName>
</protein>
<name>A0ABP4BXB7_9ACTN</name>
<sequence length="330" mass="37045">MLITGIGYYPNLGTKDAFLLVRRGDEQTALHFGDRLDGDRLNQHCGNYRIEVIEPLKTSRLVVEETEGISLDITWRGLFPAIPEQRHIMRTGGHRATLDAQRFAQVGSWEGNLTIDGQEYDITPDVWRGTRDRSWGIRPVGESEPAGAPGHPPFEGMWWLYVPIAFDDFAMIVIIQEEPDGHRILNDCHRVWPDGRTEQLGWPLITTNYRPGTRTPLTGTMSFRTPDGTDVLVELTSLLPLAIHVGGGYGGDSDWAHGQWRGEGWSERVTYDMTDPQIIGRVPFGLTDSVGRAVWHESGKPPLEGWGLYEHGVIGLHRPSGFHDWLTHAP</sequence>
<reference evidence="2" key="1">
    <citation type="journal article" date="2019" name="Int. J. Syst. Evol. Microbiol.">
        <title>The Global Catalogue of Microorganisms (GCM) 10K type strain sequencing project: providing services to taxonomists for standard genome sequencing and annotation.</title>
        <authorList>
            <consortium name="The Broad Institute Genomics Platform"/>
            <consortium name="The Broad Institute Genome Sequencing Center for Infectious Disease"/>
            <person name="Wu L."/>
            <person name="Ma J."/>
        </authorList>
    </citation>
    <scope>NUCLEOTIDE SEQUENCE [LARGE SCALE GENOMIC DNA]</scope>
    <source>
        <strain evidence="2">JCM 10696</strain>
    </source>
</reference>
<comment type="caution">
    <text evidence="1">The sequence shown here is derived from an EMBL/GenBank/DDBJ whole genome shotgun (WGS) entry which is preliminary data.</text>
</comment>
<dbReference type="EMBL" id="BAAAHH010000018">
    <property type="protein sequence ID" value="GAA0956680.1"/>
    <property type="molecule type" value="Genomic_DNA"/>
</dbReference>
<proteinExistence type="predicted"/>